<evidence type="ECO:0000259" key="6">
    <source>
        <dbReference type="Pfam" id="PF10412"/>
    </source>
</evidence>
<dbReference type="PANTHER" id="PTHR37937:SF1">
    <property type="entry name" value="CONJUGATIVE TRANSFER: DNA TRANSPORT"/>
    <property type="match status" value="1"/>
</dbReference>
<dbReference type="SUPFAM" id="SSF52540">
    <property type="entry name" value="P-loop containing nucleoside triphosphate hydrolases"/>
    <property type="match status" value="1"/>
</dbReference>
<evidence type="ECO:0000256" key="4">
    <source>
        <dbReference type="ARBA" id="ARBA00022989"/>
    </source>
</evidence>
<evidence type="ECO:0000256" key="5">
    <source>
        <dbReference type="ARBA" id="ARBA00023136"/>
    </source>
</evidence>
<keyword evidence="5" id="KW-0472">Membrane</keyword>
<accession>A0ABT6FLN2</accession>
<dbReference type="InterPro" id="IPR019476">
    <property type="entry name" value="T4SS_TraD_DNA-bd"/>
</dbReference>
<dbReference type="InterPro" id="IPR027417">
    <property type="entry name" value="P-loop_NTPase"/>
</dbReference>
<evidence type="ECO:0000256" key="2">
    <source>
        <dbReference type="ARBA" id="ARBA00022475"/>
    </source>
</evidence>
<evidence type="ECO:0000256" key="3">
    <source>
        <dbReference type="ARBA" id="ARBA00022692"/>
    </source>
</evidence>
<sequence>MKFDYWRSILRRYGPRPALPAEMLMQFADVKTLREKDRGHFLLAGATGSGKSTLLEILMESILAHPPHELDVFNAFVFDPQNDFYRSIMGMNLPMKTIQINVMDGRGWAWDMWRDVRDPAGAWQFAHAALPDDPSSNDNKFYSEAPRHIFAAVLRELVNRGMPWSLRLAYLIAMDDAYARQLIGKSDDPGVRQTLRLFDADQGSTKANISSSLLTKLSNLETYAALAEHARRRFSVGELIRSDVVAIAGGDFQFSHIVAPMNNLFLTVLKNKLIGQEKSDRRRHYIFIDEFAALNNNRPADEVLDFFVRGRSRGVRIAVAVHTPEQLVDLYGPHKTEVILGQCQNKILLKMADVAGSEWCSKMLGQIHEYEWTANASVGATRGKESSSNWSLGGSETYADRPIVHPDEIRSLPLASFETGIHGYGILPGPSGVDRWKFHLTPGWLAEHAVRGDERVASYESRRRPGRQQRLKRLSRAEVEEIGLEFRPDPLAP</sequence>
<keyword evidence="4" id="KW-1133">Transmembrane helix</keyword>
<dbReference type="Gene3D" id="1.10.8.80">
    <property type="entry name" value="Magnesium chelatase subunit I, C-Terminal domain"/>
    <property type="match status" value="1"/>
</dbReference>
<evidence type="ECO:0000313" key="7">
    <source>
        <dbReference type="EMBL" id="MDG3008462.1"/>
    </source>
</evidence>
<dbReference type="InterPro" id="IPR051539">
    <property type="entry name" value="T4SS-coupling_protein"/>
</dbReference>
<dbReference type="PANTHER" id="PTHR37937">
    <property type="entry name" value="CONJUGATIVE TRANSFER: DNA TRANSPORT"/>
    <property type="match status" value="1"/>
</dbReference>
<organism evidence="7 8">
    <name type="scientific">Paludisphaera mucosa</name>
    <dbReference type="NCBI Taxonomy" id="3030827"/>
    <lineage>
        <taxon>Bacteria</taxon>
        <taxon>Pseudomonadati</taxon>
        <taxon>Planctomycetota</taxon>
        <taxon>Planctomycetia</taxon>
        <taxon>Isosphaerales</taxon>
        <taxon>Isosphaeraceae</taxon>
        <taxon>Paludisphaera</taxon>
    </lineage>
</organism>
<dbReference type="Pfam" id="PF10412">
    <property type="entry name" value="TrwB_AAD_bind"/>
    <property type="match status" value="1"/>
</dbReference>
<evidence type="ECO:0000313" key="8">
    <source>
        <dbReference type="Proteomes" id="UP001216907"/>
    </source>
</evidence>
<evidence type="ECO:0000256" key="1">
    <source>
        <dbReference type="ARBA" id="ARBA00004651"/>
    </source>
</evidence>
<comment type="caution">
    <text evidence="7">The sequence shown here is derived from an EMBL/GenBank/DDBJ whole genome shotgun (WGS) entry which is preliminary data.</text>
</comment>
<keyword evidence="2" id="KW-1003">Cell membrane</keyword>
<feature type="domain" description="Type IV secretion system coupling protein TraD DNA-binding" evidence="6">
    <location>
        <begin position="26"/>
        <end position="413"/>
    </location>
</feature>
<reference evidence="7 8" key="1">
    <citation type="submission" date="2023-03" db="EMBL/GenBank/DDBJ databases">
        <title>Paludisphaera mucosa sp. nov. a novel planctomycete from northern fen.</title>
        <authorList>
            <person name="Ivanova A."/>
        </authorList>
    </citation>
    <scope>NUCLEOTIDE SEQUENCE [LARGE SCALE GENOMIC DNA]</scope>
    <source>
        <strain evidence="7 8">Pla2</strain>
    </source>
</reference>
<comment type="subcellular location">
    <subcellularLocation>
        <location evidence="1">Cell membrane</location>
        <topology evidence="1">Multi-pass membrane protein</topology>
    </subcellularLocation>
</comment>
<dbReference type="GO" id="GO:0003677">
    <property type="term" value="F:DNA binding"/>
    <property type="evidence" value="ECO:0007669"/>
    <property type="project" value="UniProtKB-KW"/>
</dbReference>
<name>A0ABT6FLN2_9BACT</name>
<proteinExistence type="predicted"/>
<dbReference type="EMBL" id="JARRAG010000007">
    <property type="protein sequence ID" value="MDG3008462.1"/>
    <property type="molecule type" value="Genomic_DNA"/>
</dbReference>
<dbReference type="RefSeq" id="WP_277864780.1">
    <property type="nucleotide sequence ID" value="NZ_JARRAG010000007.1"/>
</dbReference>
<keyword evidence="7" id="KW-0238">DNA-binding</keyword>
<dbReference type="CDD" id="cd01127">
    <property type="entry name" value="TrwB_TraG_TraD_VirD4"/>
    <property type="match status" value="1"/>
</dbReference>
<dbReference type="Gene3D" id="3.40.50.300">
    <property type="entry name" value="P-loop containing nucleotide triphosphate hydrolases"/>
    <property type="match status" value="2"/>
</dbReference>
<keyword evidence="8" id="KW-1185">Reference proteome</keyword>
<dbReference type="Proteomes" id="UP001216907">
    <property type="component" value="Unassembled WGS sequence"/>
</dbReference>
<keyword evidence="3" id="KW-0812">Transmembrane</keyword>
<gene>
    <name evidence="7" type="ORF">PZE19_32255</name>
</gene>
<protein>
    <submittedName>
        <fullName evidence="7">Type IV secretion system DNA-binding domain-containing protein</fullName>
    </submittedName>
</protein>